<evidence type="ECO:0000256" key="2">
    <source>
        <dbReference type="ARBA" id="ARBA00022741"/>
    </source>
</evidence>
<sequence>MKLTAAPVRLVAVEKRFDRVIAVDRVSLEIEPGALVTLLGPSGCGKTTTLRLIAGLERPSAGRIFIDEEDVTPLPAHLRDISMVFQNYALFPHMNVFANVAYGLKVQGMHDAEVRRRVGEALELVGLTGLERRAPGALSGGQQQRVALARALVLKPKVLLFDEPLSNLDAKLRKRVRQEIRELQQNLGITAVYVTHDQEEAMAISDRVVVMHAGRIEQIGTPHELYTRPANHFVADFIGSANFLEGTYDGHAVQIGDHRHPHRQAISPGRVTVMVRPEAVRLHPEDAEGLEASVRAVAYLGQRTELLLATPAGLVEAVLPGDHSRRVHQGEVVRLTFDPAGVYLLEPRTP</sequence>
<reference evidence="5 6" key="1">
    <citation type="journal article" date="2012" name="Stand. Genomic Sci.">
        <title>Complete genome sequence of the aerobic, heterotroph Marinithermus hydrothermalis type strain (T1(T)) from a deep-sea hydrothermal vent chimney.</title>
        <authorList>
            <person name="Copeland A."/>
            <person name="Gu W."/>
            <person name="Yasawong M."/>
            <person name="Lapidus A."/>
            <person name="Lucas S."/>
            <person name="Deshpande S."/>
            <person name="Pagani I."/>
            <person name="Tapia R."/>
            <person name="Cheng J.F."/>
            <person name="Goodwin L.A."/>
            <person name="Pitluck S."/>
            <person name="Liolios K."/>
            <person name="Ivanova N."/>
            <person name="Mavromatis K."/>
            <person name="Mikhailova N."/>
            <person name="Pati A."/>
            <person name="Chen A."/>
            <person name="Palaniappan K."/>
            <person name="Land M."/>
            <person name="Pan C."/>
            <person name="Brambilla E.M."/>
            <person name="Rohde M."/>
            <person name="Tindall B.J."/>
            <person name="Sikorski J."/>
            <person name="Goker M."/>
            <person name="Detter J.C."/>
            <person name="Bristow J."/>
            <person name="Eisen J.A."/>
            <person name="Markowitz V."/>
            <person name="Hugenholtz P."/>
            <person name="Kyrpides N.C."/>
            <person name="Klenk H.P."/>
            <person name="Woyke T."/>
        </authorList>
    </citation>
    <scope>NUCLEOTIDE SEQUENCE [LARGE SCALE GENOMIC DNA]</scope>
    <source>
        <strain evidence="6">DSM 14884 / JCM 11576 / T1</strain>
    </source>
</reference>
<evidence type="ECO:0000313" key="5">
    <source>
        <dbReference type="EMBL" id="AEB12947.1"/>
    </source>
</evidence>
<dbReference type="OrthoDB" id="25822at2"/>
<keyword evidence="5" id="KW-0378">Hydrolase</keyword>
<dbReference type="InterPro" id="IPR003439">
    <property type="entry name" value="ABC_transporter-like_ATP-bd"/>
</dbReference>
<name>F2NR98_MARHT</name>
<gene>
    <name evidence="5" type="ordered locus">Marky_2227</name>
</gene>
<dbReference type="AlphaFoldDB" id="F2NR98"/>
<dbReference type="RefSeq" id="WP_013704991.1">
    <property type="nucleotide sequence ID" value="NC_015387.1"/>
</dbReference>
<feature type="domain" description="ABC transporter" evidence="4">
    <location>
        <begin position="8"/>
        <end position="238"/>
    </location>
</feature>
<dbReference type="GO" id="GO:0016887">
    <property type="term" value="F:ATP hydrolysis activity"/>
    <property type="evidence" value="ECO:0007669"/>
    <property type="project" value="InterPro"/>
</dbReference>
<dbReference type="SUPFAM" id="SSF52540">
    <property type="entry name" value="P-loop containing nucleoside triphosphate hydrolases"/>
    <property type="match status" value="1"/>
</dbReference>
<dbReference type="InterPro" id="IPR013611">
    <property type="entry name" value="Transp-assoc_OB_typ2"/>
</dbReference>
<dbReference type="SMART" id="SM00382">
    <property type="entry name" value="AAA"/>
    <property type="match status" value="1"/>
</dbReference>
<dbReference type="PANTHER" id="PTHR42781">
    <property type="entry name" value="SPERMIDINE/PUTRESCINE IMPORT ATP-BINDING PROTEIN POTA"/>
    <property type="match status" value="1"/>
</dbReference>
<dbReference type="Gene3D" id="3.40.50.300">
    <property type="entry name" value="P-loop containing nucleotide triphosphate hydrolases"/>
    <property type="match status" value="1"/>
</dbReference>
<dbReference type="GO" id="GO:0005524">
    <property type="term" value="F:ATP binding"/>
    <property type="evidence" value="ECO:0007669"/>
    <property type="project" value="UniProtKB-KW"/>
</dbReference>
<dbReference type="InterPro" id="IPR027417">
    <property type="entry name" value="P-loop_NTPase"/>
</dbReference>
<evidence type="ECO:0000256" key="1">
    <source>
        <dbReference type="ARBA" id="ARBA00022448"/>
    </source>
</evidence>
<evidence type="ECO:0000259" key="4">
    <source>
        <dbReference type="PROSITE" id="PS50893"/>
    </source>
</evidence>
<dbReference type="SUPFAM" id="SSF50331">
    <property type="entry name" value="MOP-like"/>
    <property type="match status" value="1"/>
</dbReference>
<dbReference type="PANTHER" id="PTHR42781:SF4">
    <property type="entry name" value="SPERMIDINE_PUTRESCINE IMPORT ATP-BINDING PROTEIN POTA"/>
    <property type="match status" value="1"/>
</dbReference>
<keyword evidence="3" id="KW-0067">ATP-binding</keyword>
<dbReference type="Pfam" id="PF08402">
    <property type="entry name" value="TOBE_2"/>
    <property type="match status" value="1"/>
</dbReference>
<dbReference type="FunFam" id="3.40.50.300:FF:000042">
    <property type="entry name" value="Maltose/maltodextrin ABC transporter, ATP-binding protein"/>
    <property type="match status" value="1"/>
</dbReference>
<dbReference type="Pfam" id="PF00005">
    <property type="entry name" value="ABC_tran"/>
    <property type="match status" value="1"/>
</dbReference>
<evidence type="ECO:0000256" key="3">
    <source>
        <dbReference type="ARBA" id="ARBA00022840"/>
    </source>
</evidence>
<dbReference type="GO" id="GO:0140359">
    <property type="term" value="F:ABC-type transporter activity"/>
    <property type="evidence" value="ECO:0007669"/>
    <property type="project" value="UniProtKB-ARBA"/>
</dbReference>
<dbReference type="KEGG" id="mhd:Marky_2227"/>
<dbReference type="eggNOG" id="COG3842">
    <property type="taxonomic scope" value="Bacteria"/>
</dbReference>
<dbReference type="InterPro" id="IPR017871">
    <property type="entry name" value="ABC_transporter-like_CS"/>
</dbReference>
<dbReference type="InterPro" id="IPR003593">
    <property type="entry name" value="AAA+_ATPase"/>
</dbReference>
<protein>
    <submittedName>
        <fullName evidence="5">Spermidine/putrescine ABC transporter ATPase subunit</fullName>
        <ecNumber evidence="5">3.6.3.31</ecNumber>
    </submittedName>
</protein>
<dbReference type="PROSITE" id="PS50893">
    <property type="entry name" value="ABC_TRANSPORTER_2"/>
    <property type="match status" value="1"/>
</dbReference>
<keyword evidence="2" id="KW-0547">Nucleotide-binding</keyword>
<dbReference type="InterPro" id="IPR008995">
    <property type="entry name" value="Mo/tungstate-bd_C_term_dom"/>
</dbReference>
<keyword evidence="1" id="KW-0813">Transport</keyword>
<dbReference type="STRING" id="869210.Marky_2227"/>
<dbReference type="HOGENOM" id="CLU_000604_1_1_0"/>
<dbReference type="EMBL" id="CP002630">
    <property type="protein sequence ID" value="AEB12947.1"/>
    <property type="molecule type" value="Genomic_DNA"/>
</dbReference>
<evidence type="ECO:0000313" key="6">
    <source>
        <dbReference type="Proteomes" id="UP000007030"/>
    </source>
</evidence>
<organism evidence="5 6">
    <name type="scientific">Marinithermus hydrothermalis (strain DSM 14884 / JCM 11576 / T1)</name>
    <dbReference type="NCBI Taxonomy" id="869210"/>
    <lineage>
        <taxon>Bacteria</taxon>
        <taxon>Thermotogati</taxon>
        <taxon>Deinococcota</taxon>
        <taxon>Deinococci</taxon>
        <taxon>Thermales</taxon>
        <taxon>Thermaceae</taxon>
        <taxon>Marinithermus</taxon>
    </lineage>
</organism>
<dbReference type="GO" id="GO:0043190">
    <property type="term" value="C:ATP-binding cassette (ABC) transporter complex"/>
    <property type="evidence" value="ECO:0007669"/>
    <property type="project" value="InterPro"/>
</dbReference>
<dbReference type="InterPro" id="IPR050093">
    <property type="entry name" value="ABC_SmlMolc_Importer"/>
</dbReference>
<dbReference type="PROSITE" id="PS00211">
    <property type="entry name" value="ABC_TRANSPORTER_1"/>
    <property type="match status" value="1"/>
</dbReference>
<accession>F2NR98</accession>
<dbReference type="Proteomes" id="UP000007030">
    <property type="component" value="Chromosome"/>
</dbReference>
<keyword evidence="6" id="KW-1185">Reference proteome</keyword>
<dbReference type="EC" id="3.6.3.31" evidence="5"/>
<dbReference type="Gene3D" id="2.40.50.100">
    <property type="match status" value="1"/>
</dbReference>
<proteinExistence type="predicted"/>